<comment type="caution">
    <text evidence="2">The sequence shown here is derived from an EMBL/GenBank/DDBJ whole genome shotgun (WGS) entry which is preliminary data.</text>
</comment>
<protein>
    <submittedName>
        <fullName evidence="2">Effector protein</fullName>
    </submittedName>
</protein>
<dbReference type="Pfam" id="PF09008">
    <property type="entry name" value="Head_binding"/>
    <property type="match status" value="1"/>
</dbReference>
<dbReference type="Gene3D" id="2.170.14.10">
    <property type="entry name" value="Phage P22 tailspike-like, N-terminal domain"/>
    <property type="match status" value="1"/>
</dbReference>
<accession>A0A402XAV7</accession>
<dbReference type="InterPro" id="IPR009093">
    <property type="entry name" value="P22_tailspike_N"/>
</dbReference>
<reference evidence="2" key="1">
    <citation type="submission" date="2018-07" db="EMBL/GenBank/DDBJ databases">
        <authorList>
            <consortium name="GenomeTrakr network: Whole genome sequencing for foodborne pathogen traceback"/>
        </authorList>
    </citation>
    <scope>NUCLEOTIDE SEQUENCE [LARGE SCALE GENOMIC DNA]</scope>
    <source>
        <strain evidence="2">FDA00010322</strain>
    </source>
</reference>
<evidence type="ECO:0000313" key="2">
    <source>
        <dbReference type="EMBL" id="MIV62562.1"/>
    </source>
</evidence>
<dbReference type="EMBL" id="RSUZ01000004">
    <property type="protein sequence ID" value="MIV62562.1"/>
    <property type="molecule type" value="Genomic_DNA"/>
</dbReference>
<evidence type="ECO:0000259" key="1">
    <source>
        <dbReference type="Pfam" id="PF09008"/>
    </source>
</evidence>
<sequence>MSDITANVVVSMPSQLFTMARSFKAVANGKIYIGQIDTDPTNPANQIQVYVENEDGSHVSVSQPIVINSAGYPVYNGQIAKFVTVQGHSMAVYDAYGSQQFYFSNILKYDPDQFKQSIGSIDGFKYIGQCPDIETLRTIKPETDGQRIILQQHTAGTGLGGGYFMAVINGSGYVDDNGVVIKTAGGSVWLRVNADKVNPFMFGATGGNDDTAALQKMLECGRAAELGTNVWKASNLELNNKSCSLSGSGLHVSRIEQIPGATGPLVTVTQDCSLIYLSDFGLYGDGSTAGTSGVAIESGNPGGASNYPFNTSSDVRRDISISNVHITGFDELGFDYPETNFSVSTYGLFIRDIKKTGAKLGSTDFTWTNLQIDTCGQECLVLDGAGNCRITGAKLIWAGSGNETPYSGLRISNSQNVNITGIELQDCAYDGLYIKNSTVAINGLNTNRNSASSNFSYHNMVFESCIVTVDGYVCRNYAATSLYELNSQAGNVRIIGSDSTVLINGIYETEVNSERLIGDNNIIQPSSGDLVINGLKNYYTYTGELKNNIPVFDGVVTTAEYVSAPSILGQENMLKLTQSNKDKLLFSDKISRYGCTIGLVLIPSFTGETTMTAFTMGSGYSPSGNSAVMQFIVNSSGVQTIAILLSGDGITQTLTSDLTTEQALASGGVYHFAMGFAPGRLWWSIIDINTGRRIRRAYRQPDLHAAFNSIFNSGTSAITAFSGPLAGDIACEGAGSHVYVGGFSSESDYAASRMYGLFAPVNPDKQYSYRTLNGTI</sequence>
<proteinExistence type="predicted"/>
<dbReference type="Gene3D" id="2.160.20.10">
    <property type="entry name" value="Single-stranded right-handed beta-helix, Pectin lyase-like"/>
    <property type="match status" value="1"/>
</dbReference>
<feature type="domain" description="Bacteriophage P22 tailspike N-terminal" evidence="1">
    <location>
        <begin position="1"/>
        <end position="113"/>
    </location>
</feature>
<dbReference type="InterPro" id="IPR036730">
    <property type="entry name" value="P22_tailspike_N_sf"/>
</dbReference>
<dbReference type="AlphaFoldDB" id="A0A402XAV7"/>
<gene>
    <name evidence="2" type="ORF">BA086_05415</name>
</gene>
<dbReference type="FunFam" id="2.170.14.10:FF:000001">
    <property type="entry name" value="Tail spike protein"/>
    <property type="match status" value="1"/>
</dbReference>
<dbReference type="Proteomes" id="UP000885414">
    <property type="component" value="Unassembled WGS sequence"/>
</dbReference>
<name>A0A402XAV7_SALER</name>
<dbReference type="SUPFAM" id="SSF51327">
    <property type="entry name" value="Head-binding domain of phage P22 tailspike protein"/>
    <property type="match status" value="1"/>
</dbReference>
<organism evidence="2">
    <name type="scientific">Salmonella enterica</name>
    <name type="common">Salmonella choleraesuis</name>
    <dbReference type="NCBI Taxonomy" id="28901"/>
    <lineage>
        <taxon>Bacteria</taxon>
        <taxon>Pseudomonadati</taxon>
        <taxon>Pseudomonadota</taxon>
        <taxon>Gammaproteobacteria</taxon>
        <taxon>Enterobacterales</taxon>
        <taxon>Enterobacteriaceae</taxon>
        <taxon>Salmonella</taxon>
    </lineage>
</organism>
<dbReference type="InterPro" id="IPR012334">
    <property type="entry name" value="Pectin_lyas_fold"/>
</dbReference>